<dbReference type="AlphaFoldDB" id="A0A0V0RFM9"/>
<name>A0A0V0RFM9_9BILA</name>
<sequence>MVGHATRGLMDALGFSRSLNLLTFGGPLIPLGYRRKPYRLFGMHHRRCGVLSFVPGLPDKGSMLYEFLFWTASRVVPSSRANVVPPLVVMVCPSQPLLSTEIGTTPSSVRQTGRTLQLRGSTFAFWCDGIGQLSC</sequence>
<reference evidence="1 2" key="1">
    <citation type="submission" date="2015-01" db="EMBL/GenBank/DDBJ databases">
        <title>Evolution of Trichinella species and genotypes.</title>
        <authorList>
            <person name="Korhonen P.K."/>
            <person name="Edoardo P."/>
            <person name="Giuseppe L.R."/>
            <person name="Gasser R.B."/>
        </authorList>
    </citation>
    <scope>NUCLEOTIDE SEQUENCE [LARGE SCALE GENOMIC DNA]</scope>
    <source>
        <strain evidence="1">ISS37</strain>
    </source>
</reference>
<proteinExistence type="predicted"/>
<dbReference type="EMBL" id="JYDL01000211">
    <property type="protein sequence ID" value="KRX13277.1"/>
    <property type="molecule type" value="Genomic_DNA"/>
</dbReference>
<keyword evidence="2" id="KW-1185">Reference proteome</keyword>
<dbReference type="Proteomes" id="UP000054630">
    <property type="component" value="Unassembled WGS sequence"/>
</dbReference>
<accession>A0A0V0RFM9</accession>
<protein>
    <submittedName>
        <fullName evidence="1">Uncharacterized protein</fullName>
    </submittedName>
</protein>
<evidence type="ECO:0000313" key="1">
    <source>
        <dbReference type="EMBL" id="KRX13277.1"/>
    </source>
</evidence>
<organism evidence="1 2">
    <name type="scientific">Trichinella nelsoni</name>
    <dbReference type="NCBI Taxonomy" id="6336"/>
    <lineage>
        <taxon>Eukaryota</taxon>
        <taxon>Metazoa</taxon>
        <taxon>Ecdysozoa</taxon>
        <taxon>Nematoda</taxon>
        <taxon>Enoplea</taxon>
        <taxon>Dorylaimia</taxon>
        <taxon>Trichinellida</taxon>
        <taxon>Trichinellidae</taxon>
        <taxon>Trichinella</taxon>
    </lineage>
</organism>
<gene>
    <name evidence="1" type="ORF">T07_2065</name>
</gene>
<evidence type="ECO:0000313" key="2">
    <source>
        <dbReference type="Proteomes" id="UP000054630"/>
    </source>
</evidence>
<comment type="caution">
    <text evidence="1">The sequence shown here is derived from an EMBL/GenBank/DDBJ whole genome shotgun (WGS) entry which is preliminary data.</text>
</comment>